<dbReference type="PROSITE" id="PS50405">
    <property type="entry name" value="GST_CTER"/>
    <property type="match status" value="1"/>
</dbReference>
<dbReference type="Gene3D" id="1.20.1050.10">
    <property type="match status" value="1"/>
</dbReference>
<dbReference type="SFLD" id="SFLDG01151">
    <property type="entry name" value="Main.2:_Nu-like"/>
    <property type="match status" value="1"/>
</dbReference>
<dbReference type="SFLD" id="SFLDG00358">
    <property type="entry name" value="Main_(cytGST)"/>
    <property type="match status" value="1"/>
</dbReference>
<dbReference type="Pfam" id="PF00043">
    <property type="entry name" value="GST_C"/>
    <property type="match status" value="1"/>
</dbReference>
<dbReference type="HOGENOM" id="CLU_011226_14_0_1"/>
<dbReference type="SFLD" id="SFLDS00019">
    <property type="entry name" value="Glutathione_Transferase_(cytos"/>
    <property type="match status" value="1"/>
</dbReference>
<feature type="domain" description="GST C-terminal" evidence="4">
    <location>
        <begin position="106"/>
        <end position="247"/>
    </location>
</feature>
<dbReference type="Proteomes" id="UP000030106">
    <property type="component" value="Unassembled WGS sequence"/>
</dbReference>
<evidence type="ECO:0000259" key="4">
    <source>
        <dbReference type="PROSITE" id="PS50405"/>
    </source>
</evidence>
<dbReference type="PROSITE" id="PS50404">
    <property type="entry name" value="GST_NTER"/>
    <property type="match status" value="1"/>
</dbReference>
<accession>A0A0A2V3N9</accession>
<dbReference type="PANTHER" id="PTHR44051:SF6">
    <property type="entry name" value="GLUTATHIONE S-TRANSFERASE II"/>
    <property type="match status" value="1"/>
</dbReference>
<dbReference type="STRING" id="1245745.A0A0A2V3N9"/>
<dbReference type="OrthoDB" id="422574at2759"/>
<dbReference type="SUPFAM" id="SSF47616">
    <property type="entry name" value="GST C-terminal domain-like"/>
    <property type="match status" value="1"/>
</dbReference>
<dbReference type="InterPro" id="IPR010987">
    <property type="entry name" value="Glutathione-S-Trfase_C-like"/>
</dbReference>
<dbReference type="InterPro" id="IPR004045">
    <property type="entry name" value="Glutathione_S-Trfase_N"/>
</dbReference>
<evidence type="ECO:0000256" key="1">
    <source>
        <dbReference type="ARBA" id="ARBA00007409"/>
    </source>
</evidence>
<organism evidence="5 6">
    <name type="scientific">Beauveria bassiana D1-5</name>
    <dbReference type="NCBI Taxonomy" id="1245745"/>
    <lineage>
        <taxon>Eukaryota</taxon>
        <taxon>Fungi</taxon>
        <taxon>Dikarya</taxon>
        <taxon>Ascomycota</taxon>
        <taxon>Pezizomycotina</taxon>
        <taxon>Sordariomycetes</taxon>
        <taxon>Hypocreomycetidae</taxon>
        <taxon>Hypocreales</taxon>
        <taxon>Cordycipitaceae</taxon>
        <taxon>Beauveria</taxon>
    </lineage>
</organism>
<proteinExistence type="inferred from homology"/>
<gene>
    <name evidence="5" type="ORF">BBAD15_g12378</name>
</gene>
<dbReference type="AlphaFoldDB" id="A0A0A2V3N9"/>
<dbReference type="SUPFAM" id="SSF52833">
    <property type="entry name" value="Thioredoxin-like"/>
    <property type="match status" value="1"/>
</dbReference>
<evidence type="ECO:0000259" key="3">
    <source>
        <dbReference type="PROSITE" id="PS50404"/>
    </source>
</evidence>
<dbReference type="PANTHER" id="PTHR44051">
    <property type="entry name" value="GLUTATHIONE S-TRANSFERASE-RELATED"/>
    <property type="match status" value="1"/>
</dbReference>
<dbReference type="CDD" id="cd03048">
    <property type="entry name" value="GST_N_Ure2p_like"/>
    <property type="match status" value="1"/>
</dbReference>
<reference evidence="5 6" key="1">
    <citation type="submission" date="2012-10" db="EMBL/GenBank/DDBJ databases">
        <title>Genome sequencing and analysis of entomopathogenic fungi Beauveria bassiana D1-5.</title>
        <authorList>
            <person name="Li Q."/>
            <person name="Wang L."/>
            <person name="Zhang Z."/>
            <person name="Wang Q."/>
            <person name="Ren J."/>
            <person name="Wang M."/>
            <person name="Xu W."/>
            <person name="Wang J."/>
            <person name="Lu Y."/>
            <person name="Du Q."/>
            <person name="Sun Z."/>
        </authorList>
    </citation>
    <scope>NUCLEOTIDE SEQUENCE [LARGE SCALE GENOMIC DNA]</scope>
    <source>
        <strain evidence="5 6">D1-5</strain>
    </source>
</reference>
<name>A0A0A2V3N9_BEABA</name>
<comment type="caution">
    <text evidence="5">The sequence shown here is derived from an EMBL/GenBank/DDBJ whole genome shotgun (WGS) entry which is preliminary data.</text>
</comment>
<dbReference type="InterPro" id="IPR004046">
    <property type="entry name" value="GST_C"/>
</dbReference>
<dbReference type="InterPro" id="IPR036249">
    <property type="entry name" value="Thioredoxin-like_sf"/>
</dbReference>
<dbReference type="InterPro" id="IPR040079">
    <property type="entry name" value="Glutathione_S-Trfase"/>
</dbReference>
<comment type="similarity">
    <text evidence="1 2">Belongs to the GST superfamily.</text>
</comment>
<dbReference type="EMBL" id="ANFO01001574">
    <property type="protein sequence ID" value="KGQ02411.1"/>
    <property type="molecule type" value="Genomic_DNA"/>
</dbReference>
<protein>
    <submittedName>
        <fullName evidence="5">Putative disulfide bond reductase yfcG</fullName>
    </submittedName>
</protein>
<dbReference type="Pfam" id="PF02798">
    <property type="entry name" value="GST_N"/>
    <property type="match status" value="1"/>
</dbReference>
<feature type="domain" description="GST N-terminal" evidence="3">
    <location>
        <begin position="15"/>
        <end position="99"/>
    </location>
</feature>
<evidence type="ECO:0000313" key="6">
    <source>
        <dbReference type="Proteomes" id="UP000030106"/>
    </source>
</evidence>
<dbReference type="Gene3D" id="3.40.30.10">
    <property type="entry name" value="Glutaredoxin"/>
    <property type="match status" value="1"/>
</dbReference>
<evidence type="ECO:0000256" key="2">
    <source>
        <dbReference type="RuleBase" id="RU003494"/>
    </source>
</evidence>
<sequence>MASRPSGLIATKGIELLTFGTPNGHKASILLEELKNEYGLQYTFQSIDIGQNIQKEPWFVALNPNGRIPVIVDHDNGGLAVFEGSAILSYLTRRYDKQNKFSFAIEDNEYTIAESWIGWQHGGLGPMQGQANHFVRSAPETIPYAMQRYVGEVERLYGILDKRLTDRDYIAGNGMGRYSIADISLLGWVNFLGLIPVTLNQFPAVQKWWDRCYKRPAVKAGINVPGPAFLSPEKELTAEEQEKRTSLRDMVQQAKSSYGYKYKSP</sequence>
<evidence type="ECO:0000313" key="5">
    <source>
        <dbReference type="EMBL" id="KGQ02411.1"/>
    </source>
</evidence>
<dbReference type="InterPro" id="IPR036282">
    <property type="entry name" value="Glutathione-S-Trfase_C_sf"/>
</dbReference>